<dbReference type="PANTHER" id="PTHR43370">
    <property type="entry name" value="SUGAR ABC TRANSPORTER INTEGRAL MEMBRANE PROTEIN-RELATED"/>
    <property type="match status" value="1"/>
</dbReference>
<feature type="transmembrane region" description="Helical" evidence="6">
    <location>
        <begin position="93"/>
        <end position="115"/>
    </location>
</feature>
<keyword evidence="7" id="KW-0762">Sugar transport</keyword>
<dbReference type="RefSeq" id="WP_354367943.1">
    <property type="nucleotide sequence ID" value="NZ_JBEPMA010000005.1"/>
</dbReference>
<evidence type="ECO:0000256" key="1">
    <source>
        <dbReference type="ARBA" id="ARBA00004651"/>
    </source>
</evidence>
<gene>
    <name evidence="7" type="ORF">ABID14_001096</name>
</gene>
<organism evidence="7 8">
    <name type="scientific">Peptoniphilus olsenii</name>
    <dbReference type="NCBI Taxonomy" id="411570"/>
    <lineage>
        <taxon>Bacteria</taxon>
        <taxon>Bacillati</taxon>
        <taxon>Bacillota</taxon>
        <taxon>Tissierellia</taxon>
        <taxon>Tissierellales</taxon>
        <taxon>Peptoniphilaceae</taxon>
        <taxon>Peptoniphilus</taxon>
    </lineage>
</organism>
<dbReference type="InterPro" id="IPR001851">
    <property type="entry name" value="ABC_transp_permease"/>
</dbReference>
<proteinExistence type="predicted"/>
<keyword evidence="8" id="KW-1185">Reference proteome</keyword>
<evidence type="ECO:0000256" key="3">
    <source>
        <dbReference type="ARBA" id="ARBA00022692"/>
    </source>
</evidence>
<keyword evidence="4 6" id="KW-1133">Transmembrane helix</keyword>
<feature type="transmembrane region" description="Helical" evidence="6">
    <location>
        <begin position="207"/>
        <end position="229"/>
    </location>
</feature>
<feature type="transmembrane region" description="Helical" evidence="6">
    <location>
        <begin position="286"/>
        <end position="303"/>
    </location>
</feature>
<comment type="caution">
    <text evidence="7">The sequence shown here is derived from an EMBL/GenBank/DDBJ whole genome shotgun (WGS) entry which is preliminary data.</text>
</comment>
<reference evidence="7 8" key="1">
    <citation type="submission" date="2024-06" db="EMBL/GenBank/DDBJ databases">
        <title>Genomic Encyclopedia of Type Strains, Phase IV (KMG-IV): sequencing the most valuable type-strain genomes for metagenomic binning, comparative biology and taxonomic classification.</title>
        <authorList>
            <person name="Goeker M."/>
        </authorList>
    </citation>
    <scope>NUCLEOTIDE SEQUENCE [LARGE SCALE GENOMIC DNA]</scope>
    <source>
        <strain evidence="7 8">DSM 21460</strain>
    </source>
</reference>
<dbReference type="Pfam" id="PF02653">
    <property type="entry name" value="BPD_transp_2"/>
    <property type="match status" value="1"/>
</dbReference>
<evidence type="ECO:0000256" key="2">
    <source>
        <dbReference type="ARBA" id="ARBA00022475"/>
    </source>
</evidence>
<feature type="transmembrane region" description="Helical" evidence="6">
    <location>
        <begin position="260"/>
        <end position="280"/>
    </location>
</feature>
<dbReference type="EMBL" id="JBEPMA010000005">
    <property type="protein sequence ID" value="MET3617465.1"/>
    <property type="molecule type" value="Genomic_DNA"/>
</dbReference>
<dbReference type="PANTHER" id="PTHR43370:SF1">
    <property type="entry name" value="GUANOSINE ABC TRANSPORTER PERMEASE PROTEIN NUPQ"/>
    <property type="match status" value="1"/>
</dbReference>
<evidence type="ECO:0000256" key="6">
    <source>
        <dbReference type="SAM" id="Phobius"/>
    </source>
</evidence>
<name>A0ABV2JC46_9FIRM</name>
<dbReference type="Proteomes" id="UP001549162">
    <property type="component" value="Unassembled WGS sequence"/>
</dbReference>
<feature type="transmembrane region" description="Helical" evidence="6">
    <location>
        <begin position="154"/>
        <end position="176"/>
    </location>
</feature>
<feature type="transmembrane region" description="Helical" evidence="6">
    <location>
        <begin position="36"/>
        <end position="58"/>
    </location>
</feature>
<evidence type="ECO:0000256" key="4">
    <source>
        <dbReference type="ARBA" id="ARBA00022989"/>
    </source>
</evidence>
<keyword evidence="5 6" id="KW-0472">Membrane</keyword>
<keyword evidence="3 6" id="KW-0812">Transmembrane</keyword>
<evidence type="ECO:0000256" key="5">
    <source>
        <dbReference type="ARBA" id="ARBA00023136"/>
    </source>
</evidence>
<feature type="transmembrane region" description="Helical" evidence="6">
    <location>
        <begin position="6"/>
        <end position="24"/>
    </location>
</feature>
<feature type="transmembrane region" description="Helical" evidence="6">
    <location>
        <begin position="64"/>
        <end position="86"/>
    </location>
</feature>
<evidence type="ECO:0000313" key="8">
    <source>
        <dbReference type="Proteomes" id="UP001549162"/>
    </source>
</evidence>
<protein>
    <submittedName>
        <fullName evidence="7">Simple sugar transport system permease protein</fullName>
    </submittedName>
</protein>
<dbReference type="CDD" id="cd06580">
    <property type="entry name" value="TM_PBP1_transp_TpRbsC_like"/>
    <property type="match status" value="1"/>
</dbReference>
<accession>A0ABV2JC46</accession>
<evidence type="ECO:0000313" key="7">
    <source>
        <dbReference type="EMBL" id="MET3617465.1"/>
    </source>
</evidence>
<keyword evidence="2" id="KW-1003">Cell membrane</keyword>
<comment type="subcellular location">
    <subcellularLocation>
        <location evidence="1">Cell membrane</location>
        <topology evidence="1">Multi-pass membrane protein</topology>
    </subcellularLocation>
</comment>
<sequence>MSNLGLNIASILSITLLYSAPLIYTALGGVLSENSGVVNIGLEGMMAIGAIMGSIVGYYVGNPWLAFLCGGIGGMLLALLHAIATIHFSADHVVSGIAINLIGPGLAVFLSRLFFDGAAMSKSIPYENKLPVLFKSIFTKEVVGSNGLLKFLDIIFTQYASVYISFILVLLMYFLLYKTRLGLRIRSVGEHPKAAETLGVNAYAIKYICVLGSGFLAGLGGASMSLAVVSNFRETLISGQGFIALAAVIFGGWKPHGAMAACLLFGFAQGLSVFLGSRGININTNILSMIPYIITLVVLIVFVKGSRAPSADGIPYERNK</sequence>
<feature type="transmembrane region" description="Helical" evidence="6">
    <location>
        <begin position="235"/>
        <end position="253"/>
    </location>
</feature>
<keyword evidence="7" id="KW-0813">Transport</keyword>